<dbReference type="eggNOG" id="COG0438">
    <property type="taxonomic scope" value="Bacteria"/>
</dbReference>
<protein>
    <submittedName>
        <fullName evidence="2">Glycosyltransferase involved in cell wall bisynthesis</fullName>
    </submittedName>
</protein>
<evidence type="ECO:0000259" key="1">
    <source>
        <dbReference type="Pfam" id="PF13439"/>
    </source>
</evidence>
<dbReference type="EMBL" id="FPBV01000008">
    <property type="protein sequence ID" value="SFU79882.1"/>
    <property type="molecule type" value="Genomic_DNA"/>
</dbReference>
<dbReference type="STRING" id="392015.SAMN05421543_108110"/>
<dbReference type="Proteomes" id="UP000183508">
    <property type="component" value="Unassembled WGS sequence"/>
</dbReference>
<name>A0A1I7J410_9BACL</name>
<dbReference type="RefSeq" id="WP_074951866.1">
    <property type="nucleotide sequence ID" value="NZ_FPBV01000008.1"/>
</dbReference>
<feature type="domain" description="Glycosyltransferase subfamily 4-like N-terminal" evidence="1">
    <location>
        <begin position="63"/>
        <end position="169"/>
    </location>
</feature>
<dbReference type="Pfam" id="PF13692">
    <property type="entry name" value="Glyco_trans_1_4"/>
    <property type="match status" value="1"/>
</dbReference>
<proteinExistence type="predicted"/>
<dbReference type="PANTHER" id="PTHR12526">
    <property type="entry name" value="GLYCOSYLTRANSFERASE"/>
    <property type="match status" value="1"/>
</dbReference>
<organism evidence="2 3">
    <name type="scientific">Alicyclobacillus macrosporangiidus</name>
    <dbReference type="NCBI Taxonomy" id="392015"/>
    <lineage>
        <taxon>Bacteria</taxon>
        <taxon>Bacillati</taxon>
        <taxon>Bacillota</taxon>
        <taxon>Bacilli</taxon>
        <taxon>Bacillales</taxon>
        <taxon>Alicyclobacillaceae</taxon>
        <taxon>Alicyclobacillus</taxon>
    </lineage>
</organism>
<dbReference type="OrthoDB" id="9765330at2"/>
<dbReference type="CDD" id="cd03822">
    <property type="entry name" value="GT4_mannosyltransferase-like"/>
    <property type="match status" value="1"/>
</dbReference>
<dbReference type="PANTHER" id="PTHR12526:SF572">
    <property type="entry name" value="BLL5144 PROTEIN"/>
    <property type="match status" value="1"/>
</dbReference>
<reference evidence="3" key="1">
    <citation type="submission" date="2016-10" db="EMBL/GenBank/DDBJ databases">
        <authorList>
            <person name="Varghese N."/>
        </authorList>
    </citation>
    <scope>NUCLEOTIDE SEQUENCE [LARGE SCALE GENOMIC DNA]</scope>
    <source>
        <strain evidence="3">DSM 17980</strain>
    </source>
</reference>
<evidence type="ECO:0000313" key="3">
    <source>
        <dbReference type="Proteomes" id="UP000183508"/>
    </source>
</evidence>
<dbReference type="SUPFAM" id="SSF53756">
    <property type="entry name" value="UDP-Glycosyltransferase/glycogen phosphorylase"/>
    <property type="match status" value="1"/>
</dbReference>
<dbReference type="GO" id="GO:0016740">
    <property type="term" value="F:transferase activity"/>
    <property type="evidence" value="ECO:0007669"/>
    <property type="project" value="UniProtKB-KW"/>
</dbReference>
<sequence>MTHVAYVSTYVPKRCGLATYTDHLRRYVRDAGRGRATDTVVAMVDNHEDVRVYDASVWCLRRDTREHYQQMARRVNEGPADVVSLQHEFGIFGGDAGAHILDFVRELRKPLVTTFHTVLERPGEPHRRIQQALAERSDRVVVMSRYAVSLLNQIYGVPREKIVHIPHGTPVPVPERRHWVRKQLGWDGRRVVMTFGLLSPGKGIDLILRALPAVIRDVPNLLYAIVGQTHPEVRRREGEAYREQLQDLVQRLGIQDHVVMLDRYLSEAELVDHILACDLYVTPYPGMQQITSGTLAYAVGLGRPVLSTPYVYARDLLGGLGELLIPYGDVDAWSQALARMLSDPAVLHRYEWRVQQIGRDMYWPRVGEAHLRLFEELARRKRQAAAEGSTIASISR</sequence>
<dbReference type="AlphaFoldDB" id="A0A1I7J410"/>
<accession>A0A1I7J410</accession>
<keyword evidence="2" id="KW-0808">Transferase</keyword>
<gene>
    <name evidence="2" type="ORF">SAMN05421543_108110</name>
</gene>
<evidence type="ECO:0000313" key="2">
    <source>
        <dbReference type="EMBL" id="SFU79882.1"/>
    </source>
</evidence>
<dbReference type="Pfam" id="PF13439">
    <property type="entry name" value="Glyco_transf_4"/>
    <property type="match status" value="1"/>
</dbReference>
<dbReference type="InterPro" id="IPR028098">
    <property type="entry name" value="Glyco_trans_4-like_N"/>
</dbReference>
<dbReference type="Gene3D" id="3.40.50.2000">
    <property type="entry name" value="Glycogen Phosphorylase B"/>
    <property type="match status" value="2"/>
</dbReference>
<keyword evidence="3" id="KW-1185">Reference proteome</keyword>